<dbReference type="RefSeq" id="WP_264943183.1">
    <property type="nucleotide sequence ID" value="NZ_JAPDRA010000002.1"/>
</dbReference>
<reference evidence="4" key="1">
    <citation type="journal article" date="2019" name="Int. J. Syst. Evol. Microbiol.">
        <title>The Global Catalogue of Microorganisms (GCM) 10K type strain sequencing project: providing services to taxonomists for standard genome sequencing and annotation.</title>
        <authorList>
            <consortium name="The Broad Institute Genomics Platform"/>
            <consortium name="The Broad Institute Genome Sequencing Center for Infectious Disease"/>
            <person name="Wu L."/>
            <person name="Ma J."/>
        </authorList>
    </citation>
    <scope>NUCLEOTIDE SEQUENCE [LARGE SCALE GENOMIC DNA]</scope>
    <source>
        <strain evidence="4">CCUG 62982</strain>
    </source>
</reference>
<dbReference type="Pfam" id="PF20066">
    <property type="entry name" value="Glyoxalase_8"/>
    <property type="match status" value="1"/>
</dbReference>
<comment type="caution">
    <text evidence="3">The sequence shown here is derived from an EMBL/GenBank/DDBJ whole genome shotgun (WGS) entry which is preliminary data.</text>
</comment>
<feature type="domain" description="Glyoxalase-related protein" evidence="2">
    <location>
        <begin position="9"/>
        <end position="60"/>
    </location>
</feature>
<dbReference type="InterPro" id="IPR018656">
    <property type="entry name" value="DUF2087"/>
</dbReference>
<organism evidence="3 4">
    <name type="scientific">Sphingomonas canadensis</name>
    <dbReference type="NCBI Taxonomy" id="1219257"/>
    <lineage>
        <taxon>Bacteria</taxon>
        <taxon>Pseudomonadati</taxon>
        <taxon>Pseudomonadota</taxon>
        <taxon>Alphaproteobacteria</taxon>
        <taxon>Sphingomonadales</taxon>
        <taxon>Sphingomonadaceae</taxon>
        <taxon>Sphingomonas</taxon>
    </lineage>
</organism>
<evidence type="ECO:0000313" key="4">
    <source>
        <dbReference type="Proteomes" id="UP001596977"/>
    </source>
</evidence>
<protein>
    <submittedName>
        <fullName evidence="3">DUF2087 domain-containing protein</fullName>
    </submittedName>
</protein>
<name>A0ABW3H3X4_9SPHN</name>
<feature type="domain" description="DUF2087" evidence="1">
    <location>
        <begin position="90"/>
        <end position="160"/>
    </location>
</feature>
<dbReference type="Proteomes" id="UP001596977">
    <property type="component" value="Unassembled WGS sequence"/>
</dbReference>
<evidence type="ECO:0000259" key="1">
    <source>
        <dbReference type="Pfam" id="PF09860"/>
    </source>
</evidence>
<dbReference type="EMBL" id="JBHTJG010000002">
    <property type="protein sequence ID" value="MFD0946024.1"/>
    <property type="molecule type" value="Genomic_DNA"/>
</dbReference>
<evidence type="ECO:0000313" key="3">
    <source>
        <dbReference type="EMBL" id="MFD0946024.1"/>
    </source>
</evidence>
<keyword evidence="4" id="KW-1185">Reference proteome</keyword>
<gene>
    <name evidence="3" type="ORF">ACFQ1E_06720</name>
</gene>
<accession>A0ABW3H3X4</accession>
<dbReference type="Pfam" id="PF09860">
    <property type="entry name" value="DUF2087"/>
    <property type="match status" value="1"/>
</dbReference>
<evidence type="ECO:0000259" key="2">
    <source>
        <dbReference type="Pfam" id="PF20066"/>
    </source>
</evidence>
<proteinExistence type="predicted"/>
<dbReference type="InterPro" id="IPR045517">
    <property type="entry name" value="Glyoxalase_8"/>
</dbReference>
<sequence length="187" mass="20894">MSREVIAYSVSDISALAKSLRAQMAAREAPPGHVEMLNILARAAGHRNFQHLRAQANARDALERPAPPAAVPLDHVLVQRAARYFDADGKLAQWPARTGLQHLCVWALWAQVPPGEVFSERQISLLLNTLHNFGDAAILRRVLSENGLMTRTRDGRIYCRREQAPPPEAAALIRYLELRRRSAAQPR</sequence>